<dbReference type="EMBL" id="JBHMCG010000165">
    <property type="protein sequence ID" value="MFB9578123.1"/>
    <property type="molecule type" value="Genomic_DNA"/>
</dbReference>
<protein>
    <recommendedName>
        <fullName evidence="4">Lipoprotein</fullName>
    </recommendedName>
</protein>
<evidence type="ECO:0000313" key="2">
    <source>
        <dbReference type="EMBL" id="MFB9578123.1"/>
    </source>
</evidence>
<evidence type="ECO:0000313" key="3">
    <source>
        <dbReference type="Proteomes" id="UP001589710"/>
    </source>
</evidence>
<organism evidence="2 3">
    <name type="scientific">Streptomyces yanii</name>
    <dbReference type="NCBI Taxonomy" id="78510"/>
    <lineage>
        <taxon>Bacteria</taxon>
        <taxon>Bacillati</taxon>
        <taxon>Actinomycetota</taxon>
        <taxon>Actinomycetes</taxon>
        <taxon>Kitasatosporales</taxon>
        <taxon>Streptomycetaceae</taxon>
        <taxon>Streptomyces</taxon>
    </lineage>
</organism>
<name>A0ABV5RJS5_9ACTN</name>
<comment type="caution">
    <text evidence="2">The sequence shown here is derived from an EMBL/GenBank/DDBJ whole genome shotgun (WGS) entry which is preliminary data.</text>
</comment>
<feature type="compositionally biased region" description="Low complexity" evidence="1">
    <location>
        <begin position="142"/>
        <end position="157"/>
    </location>
</feature>
<dbReference type="RefSeq" id="WP_345517457.1">
    <property type="nucleotide sequence ID" value="NZ_BAAAXD010000045.1"/>
</dbReference>
<proteinExistence type="predicted"/>
<evidence type="ECO:0000256" key="1">
    <source>
        <dbReference type="SAM" id="MobiDB-lite"/>
    </source>
</evidence>
<sequence length="157" mass="14992">MHPLVRTGAAVVAGLAVAVALTGCGSDSGKSDSDTGAADGPTSAPADGGDSGSAGDAAALDGTWAGMTDGKAVALSVTAGKAALVADAHVCSGEVKDMGKVMLALKCTDGDTARTMGAIASNDGRTIVVEWDAGGKDTLAKTEPGALPTGLPGLPTP</sequence>
<dbReference type="PROSITE" id="PS51257">
    <property type="entry name" value="PROKAR_LIPOPROTEIN"/>
    <property type="match status" value="1"/>
</dbReference>
<evidence type="ECO:0008006" key="4">
    <source>
        <dbReference type="Google" id="ProtNLM"/>
    </source>
</evidence>
<feature type="region of interest" description="Disordered" evidence="1">
    <location>
        <begin position="138"/>
        <end position="157"/>
    </location>
</feature>
<gene>
    <name evidence="2" type="ORF">ACFFTL_39135</name>
</gene>
<feature type="region of interest" description="Disordered" evidence="1">
    <location>
        <begin position="26"/>
        <end position="57"/>
    </location>
</feature>
<dbReference type="Proteomes" id="UP001589710">
    <property type="component" value="Unassembled WGS sequence"/>
</dbReference>
<keyword evidence="3" id="KW-1185">Reference proteome</keyword>
<reference evidence="2 3" key="1">
    <citation type="submission" date="2024-09" db="EMBL/GenBank/DDBJ databases">
        <authorList>
            <person name="Sun Q."/>
            <person name="Mori K."/>
        </authorList>
    </citation>
    <scope>NUCLEOTIDE SEQUENCE [LARGE SCALE GENOMIC DNA]</scope>
    <source>
        <strain evidence="2 3">JCM 3331</strain>
    </source>
</reference>
<accession>A0ABV5RJS5</accession>